<proteinExistence type="predicted"/>
<sequence length="60" mass="6770">MNDSYCLCPGYTQQHKIFGKKTQQKCMGPDSVGLKQVIKPRFTPTLSQFYCDRGNPEVVG</sequence>
<evidence type="ECO:0000313" key="2">
    <source>
        <dbReference type="Proteomes" id="UP001352852"/>
    </source>
</evidence>
<dbReference type="EMBL" id="JAHUTJ010035962">
    <property type="protein sequence ID" value="MED6278673.1"/>
    <property type="molecule type" value="Genomic_DNA"/>
</dbReference>
<evidence type="ECO:0000313" key="1">
    <source>
        <dbReference type="EMBL" id="MED6278673.1"/>
    </source>
</evidence>
<protein>
    <submittedName>
        <fullName evidence="1">Uncharacterized protein</fullName>
    </submittedName>
</protein>
<gene>
    <name evidence="1" type="ORF">CHARACLAT_026367</name>
</gene>
<accession>A0ABU7DUD3</accession>
<organism evidence="1 2">
    <name type="scientific">Characodon lateralis</name>
    <dbReference type="NCBI Taxonomy" id="208331"/>
    <lineage>
        <taxon>Eukaryota</taxon>
        <taxon>Metazoa</taxon>
        <taxon>Chordata</taxon>
        <taxon>Craniata</taxon>
        <taxon>Vertebrata</taxon>
        <taxon>Euteleostomi</taxon>
        <taxon>Actinopterygii</taxon>
        <taxon>Neopterygii</taxon>
        <taxon>Teleostei</taxon>
        <taxon>Neoteleostei</taxon>
        <taxon>Acanthomorphata</taxon>
        <taxon>Ovalentaria</taxon>
        <taxon>Atherinomorphae</taxon>
        <taxon>Cyprinodontiformes</taxon>
        <taxon>Goodeidae</taxon>
        <taxon>Characodon</taxon>
    </lineage>
</organism>
<comment type="caution">
    <text evidence="1">The sequence shown here is derived from an EMBL/GenBank/DDBJ whole genome shotgun (WGS) entry which is preliminary data.</text>
</comment>
<keyword evidence="2" id="KW-1185">Reference proteome</keyword>
<name>A0ABU7DUD3_9TELE</name>
<reference evidence="1 2" key="1">
    <citation type="submission" date="2021-06" db="EMBL/GenBank/DDBJ databases">
        <authorList>
            <person name="Palmer J.M."/>
        </authorList>
    </citation>
    <scope>NUCLEOTIDE SEQUENCE [LARGE SCALE GENOMIC DNA]</scope>
    <source>
        <strain evidence="1 2">CL_MEX2019</strain>
        <tissue evidence="1">Muscle</tissue>
    </source>
</reference>
<dbReference type="Proteomes" id="UP001352852">
    <property type="component" value="Unassembled WGS sequence"/>
</dbReference>